<feature type="domain" description="FHA" evidence="7">
    <location>
        <begin position="108"/>
        <end position="157"/>
    </location>
</feature>
<keyword evidence="6" id="KW-1133">Transmembrane helix</keyword>
<dbReference type="CDD" id="cd01127">
    <property type="entry name" value="TrwB_TraG_TraD_VirD4"/>
    <property type="match status" value="1"/>
</dbReference>
<feature type="domain" description="FtsK" evidence="8">
    <location>
        <begin position="623"/>
        <end position="807"/>
    </location>
</feature>
<evidence type="ECO:0000256" key="6">
    <source>
        <dbReference type="SAM" id="Phobius"/>
    </source>
</evidence>
<evidence type="ECO:0008006" key="11">
    <source>
        <dbReference type="Google" id="ProtNLM"/>
    </source>
</evidence>
<dbReference type="PANTHER" id="PTHR22683:SF1">
    <property type="entry name" value="TYPE VII SECRETION SYSTEM PROTEIN ESSC"/>
    <property type="match status" value="1"/>
</dbReference>
<evidence type="ECO:0000313" key="10">
    <source>
        <dbReference type="Proteomes" id="UP000288711"/>
    </source>
</evidence>
<evidence type="ECO:0000256" key="1">
    <source>
        <dbReference type="ARBA" id="ARBA00022553"/>
    </source>
</evidence>
<dbReference type="Pfam" id="PF01580">
    <property type="entry name" value="FtsK_SpoIIIE"/>
    <property type="match status" value="2"/>
</dbReference>
<dbReference type="CDD" id="cd00060">
    <property type="entry name" value="FHA"/>
    <property type="match status" value="1"/>
</dbReference>
<evidence type="ECO:0000259" key="8">
    <source>
        <dbReference type="PROSITE" id="PS50901"/>
    </source>
</evidence>
<evidence type="ECO:0000256" key="3">
    <source>
        <dbReference type="ARBA" id="ARBA00022840"/>
    </source>
</evidence>
<evidence type="ECO:0000256" key="4">
    <source>
        <dbReference type="PROSITE-ProRule" id="PRU00289"/>
    </source>
</evidence>
<name>A0A444BBJ3_9MICO</name>
<dbReference type="PROSITE" id="PS50901">
    <property type="entry name" value="FTSK"/>
    <property type="match status" value="2"/>
</dbReference>
<dbReference type="Proteomes" id="UP000288711">
    <property type="component" value="Unassembled WGS sequence"/>
</dbReference>
<dbReference type="InterPro" id="IPR027417">
    <property type="entry name" value="P-loop_NTPase"/>
</dbReference>
<dbReference type="Gene3D" id="3.40.50.300">
    <property type="entry name" value="P-loop containing nucleotide triphosphate hydrolases"/>
    <property type="match status" value="3"/>
</dbReference>
<dbReference type="SMART" id="SM00240">
    <property type="entry name" value="FHA"/>
    <property type="match status" value="1"/>
</dbReference>
<dbReference type="InterPro" id="IPR050206">
    <property type="entry name" value="FtsK/SpoIIIE/SftA"/>
</dbReference>
<sequence length="1389" mass="147009">MPTMQLRMNLVDRSDGSSTTVDLRAAAHHTLDDLLAAHGRTDTRVHVGGRRVPPDAPIGRPPLLDAATLVLGSDDAEEDTLPRRAPLRVVTTCGPDAGRTHELQPGRHTIGRGEAATLRVADDALSREHLELTVDRDGVLLRDLGTTNGTTVDGAAVPAAGTRVRAGSHLRAGRSTFVIEAHRPRPSRRTVTGDGTLGVNPLPHVPRAGAPPTITVPAEPSSPRRRRIPWLMVLLPLPFAGLLALFFGPRMLLFGLLSPILVLGSTLSDRTSSRREHREAHAAWVRDRARAGERLTAALAAERRDRLRAAPDAAALLDAARGDGPHLWERRVGHELHLCLRLGLGALPARLDVEHRAGTREHPVLDDAPLVVDLTDIGVLGIAGDRVRRDRLARHLLGQLVVLHSHHDVRVSVVADDTGWWAPFAGLVHLRAHDDDPDSARATADPDGGAAVLADLAALTTARVAQTPRSRHDASPPPTTHVVIVDGAGTWRSDPNLRTIMGTGSDHRVHVIALADVAEHLPHEARAVVALHDDDLRLLRADEPIARGVVDGTGEAWARRLTTALAPLRDATPGSTGGSLPTAARWVDVVGCDPDDLDGFAEEWRHDEGTPSDLEVVVGVGGDGPMRLDLRRDGPHALVAGTTGSGKSEFLQTWVAALAAHLSPEEITFVLVDYKGGAAFAECARLPHTVGMLTDLDPTAAERALSSLDAELTRREHILAASGAPDIDRHHGDPLPRLVIVIDEFRMLAEEQPEALAHLLRIAAVGRSLGVHLVLATQRPGGIVSADIRANVNLRIALRVRDRSDSDDVIGCPDAADLPESAPGRALASTGGGPARAFQTGRIAGHAADSEGPLLLRRPGRPWPVAPPQHASGPSDLERLTATLTQLAARLDVPPPHRPWLPPLPDELTDTQLPSGETGAGAPFALMDLPTEQRQVAAEWSPATGHWMVVGAPGSGRTTALAAVVHAAARRWSPDRLQVQVIGDGSATTTTLSGLDHVGSVVDGEDTTVVGRFLERLEADISDRRRLLRASGHATLDAWWSAHDSAGGPTPPPHLLLAVDGWGRVTRPRGASDLGETAESLETLMRDGTSAGLCVLVAGGRELLSGRVSSLVASRLVLHLGDRGDAALAGLTRTQVSERLVPGRARWQPGGHLVQVARPASPAAPRAAPTTPPWTVCALPDEVLLADLPPGDREMVPVGLGGSGRDPVLWRTDGARRFLVCGPARSGRSTALAMLAGQLRSAGQPLVVLGSPALADGLGCPTLGPDDRDELVTLRQQHPDLAVVVDDLERLEGTSVADVVREIGRRLDLDRGLLIGSTTTRTAAGQVRGLVADLARERTGLLLQPLARSDGDALGLRVPALPRLAGRGYLVVDGVAEEIQVARPGPTAS</sequence>
<feature type="region of interest" description="Disordered" evidence="5">
    <location>
        <begin position="814"/>
        <end position="833"/>
    </location>
</feature>
<evidence type="ECO:0000259" key="7">
    <source>
        <dbReference type="PROSITE" id="PS50006"/>
    </source>
</evidence>
<comment type="caution">
    <text evidence="9">The sequence shown here is derived from an EMBL/GenBank/DDBJ whole genome shotgun (WGS) entry which is preliminary data.</text>
</comment>
<dbReference type="GO" id="GO:0003677">
    <property type="term" value="F:DNA binding"/>
    <property type="evidence" value="ECO:0007669"/>
    <property type="project" value="InterPro"/>
</dbReference>
<dbReference type="InterPro" id="IPR002543">
    <property type="entry name" value="FtsK_dom"/>
</dbReference>
<feature type="binding site" evidence="4">
    <location>
        <begin position="951"/>
        <end position="958"/>
    </location>
    <ligand>
        <name>ATP</name>
        <dbReference type="ChEBI" id="CHEBI:30616"/>
    </ligand>
</feature>
<dbReference type="PANTHER" id="PTHR22683">
    <property type="entry name" value="SPORULATION PROTEIN RELATED"/>
    <property type="match status" value="1"/>
</dbReference>
<feature type="region of interest" description="Disordered" evidence="5">
    <location>
        <begin position="852"/>
        <end position="875"/>
    </location>
</feature>
<evidence type="ECO:0000256" key="5">
    <source>
        <dbReference type="SAM" id="MobiDB-lite"/>
    </source>
</evidence>
<keyword evidence="2 4" id="KW-0547">Nucleotide-binding</keyword>
<dbReference type="InterPro" id="IPR032030">
    <property type="entry name" value="YscD_cytoplasmic_dom"/>
</dbReference>
<organism evidence="9 10">
    <name type="scientific">Janibacter hoylei PVAS-1</name>
    <dbReference type="NCBI Taxonomy" id="1210046"/>
    <lineage>
        <taxon>Bacteria</taxon>
        <taxon>Bacillati</taxon>
        <taxon>Actinomycetota</taxon>
        <taxon>Actinomycetes</taxon>
        <taxon>Micrococcales</taxon>
        <taxon>Intrasporangiaceae</taxon>
        <taxon>Janibacter</taxon>
    </lineage>
</organism>
<proteinExistence type="predicted"/>
<dbReference type="InterPro" id="IPR000253">
    <property type="entry name" value="FHA_dom"/>
</dbReference>
<feature type="domain" description="FtsK" evidence="8">
    <location>
        <begin position="921"/>
        <end position="1127"/>
    </location>
</feature>
<dbReference type="SUPFAM" id="SSF52540">
    <property type="entry name" value="P-loop containing nucleoside triphosphate hydrolases"/>
    <property type="match status" value="3"/>
</dbReference>
<evidence type="ECO:0000256" key="2">
    <source>
        <dbReference type="ARBA" id="ARBA00022741"/>
    </source>
</evidence>
<dbReference type="Gene3D" id="2.60.200.20">
    <property type="match status" value="1"/>
</dbReference>
<dbReference type="SUPFAM" id="SSF49879">
    <property type="entry name" value="SMAD/FHA domain"/>
    <property type="match status" value="1"/>
</dbReference>
<dbReference type="InterPro" id="IPR003593">
    <property type="entry name" value="AAA+_ATPase"/>
</dbReference>
<dbReference type="PROSITE" id="PS50006">
    <property type="entry name" value="FHA_DOMAIN"/>
    <property type="match status" value="1"/>
</dbReference>
<keyword evidence="10" id="KW-1185">Reference proteome</keyword>
<dbReference type="InterPro" id="IPR008984">
    <property type="entry name" value="SMAD_FHA_dom_sf"/>
</dbReference>
<feature type="binding site" evidence="4">
    <location>
        <begin position="641"/>
        <end position="648"/>
    </location>
    <ligand>
        <name>ATP</name>
        <dbReference type="ChEBI" id="CHEBI:30616"/>
    </ligand>
</feature>
<keyword evidence="6" id="KW-0812">Transmembrane</keyword>
<keyword evidence="3 4" id="KW-0067">ATP-binding</keyword>
<dbReference type="GO" id="GO:0005524">
    <property type="term" value="F:ATP binding"/>
    <property type="evidence" value="ECO:0007669"/>
    <property type="project" value="UniProtKB-UniRule"/>
</dbReference>
<dbReference type="SMART" id="SM00382">
    <property type="entry name" value="AAA"/>
    <property type="match status" value="3"/>
</dbReference>
<accession>A0A444BBJ3</accession>
<keyword evidence="6" id="KW-0472">Membrane</keyword>
<gene>
    <name evidence="9" type="ORF">CWN80_02045</name>
</gene>
<keyword evidence="1" id="KW-0597">Phosphoprotein</keyword>
<dbReference type="EMBL" id="PIPF01000001">
    <property type="protein sequence ID" value="RWU85766.1"/>
    <property type="molecule type" value="Genomic_DNA"/>
</dbReference>
<dbReference type="Pfam" id="PF16697">
    <property type="entry name" value="Yop-YscD_cpl"/>
    <property type="match status" value="1"/>
</dbReference>
<feature type="transmembrane region" description="Helical" evidence="6">
    <location>
        <begin position="228"/>
        <end position="246"/>
    </location>
</feature>
<protein>
    <recommendedName>
        <fullName evidence="11">FHA domain-containing protein</fullName>
    </recommendedName>
</protein>
<evidence type="ECO:0000313" key="9">
    <source>
        <dbReference type="EMBL" id="RWU85766.1"/>
    </source>
</evidence>
<reference evidence="9 10" key="1">
    <citation type="journal article" date="2009" name="Int. J. Syst. Evol. Microbiol.">
        <title>Janibacter hoylei sp. nov., Bacillus isronensis sp. nov. and Bacillus aryabhattai sp. nov., isolated from cryotubes used for collecting air from the upper atmosphere.</title>
        <authorList>
            <person name="Shivaji S."/>
            <person name="Chaturvedi P."/>
            <person name="Begum Z."/>
            <person name="Pindi P.K."/>
            <person name="Manorama R."/>
            <person name="Padmanaban D.A."/>
            <person name="Shouche Y.S."/>
            <person name="Pawar S."/>
            <person name="Vaishampayan P."/>
            <person name="Dutt C.B."/>
            <person name="Datta G.N."/>
            <person name="Manchanda R.K."/>
            <person name="Rao U.R."/>
            <person name="Bhargava P.M."/>
            <person name="Narlikar J.V."/>
        </authorList>
    </citation>
    <scope>NUCLEOTIDE SEQUENCE [LARGE SCALE GENOMIC DNA]</scope>
    <source>
        <strain evidence="9 10">PVAS-1</strain>
    </source>
</reference>